<dbReference type="GO" id="GO:0005576">
    <property type="term" value="C:extracellular region"/>
    <property type="evidence" value="ECO:0007669"/>
    <property type="project" value="TreeGrafter"/>
</dbReference>
<accession>A0A6J7H0E2</accession>
<dbReference type="PANTHER" id="PTHR33371:SF16">
    <property type="entry name" value="MCE-FAMILY PROTEIN MCE3F"/>
    <property type="match status" value="1"/>
</dbReference>
<dbReference type="InterPro" id="IPR003399">
    <property type="entry name" value="Mce/MlaD"/>
</dbReference>
<feature type="domain" description="Mce/MlaD" evidence="3">
    <location>
        <begin position="37"/>
        <end position="114"/>
    </location>
</feature>
<evidence type="ECO:0000259" key="3">
    <source>
        <dbReference type="Pfam" id="PF02470"/>
    </source>
</evidence>
<evidence type="ECO:0000256" key="2">
    <source>
        <dbReference type="SAM" id="Phobius"/>
    </source>
</evidence>
<dbReference type="EMBL" id="CAFBMK010000047">
    <property type="protein sequence ID" value="CAB4909169.1"/>
    <property type="molecule type" value="Genomic_DNA"/>
</dbReference>
<name>A0A6J7H0E2_9ZZZZ</name>
<proteinExistence type="predicted"/>
<evidence type="ECO:0000313" key="4">
    <source>
        <dbReference type="EMBL" id="CAB4909169.1"/>
    </source>
</evidence>
<dbReference type="AlphaFoldDB" id="A0A6J7H0E2"/>
<protein>
    <submittedName>
        <fullName evidence="4">Unannotated protein</fullName>
    </submittedName>
</protein>
<organism evidence="4">
    <name type="scientific">freshwater metagenome</name>
    <dbReference type="NCBI Taxonomy" id="449393"/>
    <lineage>
        <taxon>unclassified sequences</taxon>
        <taxon>metagenomes</taxon>
        <taxon>ecological metagenomes</taxon>
    </lineage>
</organism>
<feature type="compositionally biased region" description="Low complexity" evidence="1">
    <location>
        <begin position="420"/>
        <end position="441"/>
    </location>
</feature>
<gene>
    <name evidence="4" type="ORF">UFOPK3564_01109</name>
</gene>
<feature type="compositionally biased region" description="Basic and acidic residues" evidence="1">
    <location>
        <begin position="446"/>
        <end position="455"/>
    </location>
</feature>
<keyword evidence="2" id="KW-0812">Transmembrane</keyword>
<dbReference type="PANTHER" id="PTHR33371">
    <property type="entry name" value="INTERMEMBRANE PHOSPHOLIPID TRANSPORT SYSTEM BINDING PROTEIN MLAD-RELATED"/>
    <property type="match status" value="1"/>
</dbReference>
<keyword evidence="2" id="KW-0472">Membrane</keyword>
<dbReference type="InterPro" id="IPR052336">
    <property type="entry name" value="MlaD_Phospholipid_Transporter"/>
</dbReference>
<dbReference type="Pfam" id="PF02470">
    <property type="entry name" value="MlaD"/>
    <property type="match status" value="1"/>
</dbReference>
<sequence length="471" mass="50570">MNRTRRHSYPRLLAIVAVVLVAIVAVVLVTSGSDTESYTVKAEFKDSSGLRKNSDVKIGGVPGGKITSIDLTARDTAMVTMRLRDGAVPIGTGATADARPVNLLGEKYVDLRPGDLQRTVDSGVTIPMSRTGAPVELDEVIDTLDPTTRGRLRVLINEAGVGLRGRGTDFNALLDRMPSSLREGRELLESFAADTTQLKRVASTGDRVLKSFADGGKRLADLVDSGQRALQVTAQNRERLGSTIDEAPSTLRQLQATLTTLDTAAGRLKPAAAELQRTAPPLTDALDRLPDLEDDARPTLAKVQDVSPDLSRLGRKGTPVVGRLRLPARELQRFSTVFDPLSRVLDDQVNPLLRVMEGWTRTIQDRDAAGHVFRTEAVVDEELLTNLLSKVNNGGAQADRPQDPGPSPGAEGTELKRKAQPTTTQAAPAAKAPESAPAPSTNPIERLTETLKKPETLIPGVLDTLNGLVKR</sequence>
<feature type="region of interest" description="Disordered" evidence="1">
    <location>
        <begin position="392"/>
        <end position="456"/>
    </location>
</feature>
<keyword evidence="2" id="KW-1133">Transmembrane helix</keyword>
<reference evidence="4" key="1">
    <citation type="submission" date="2020-05" db="EMBL/GenBank/DDBJ databases">
        <authorList>
            <person name="Chiriac C."/>
            <person name="Salcher M."/>
            <person name="Ghai R."/>
            <person name="Kavagutti S V."/>
        </authorList>
    </citation>
    <scope>NUCLEOTIDE SEQUENCE</scope>
</reference>
<evidence type="ECO:0000256" key="1">
    <source>
        <dbReference type="SAM" id="MobiDB-lite"/>
    </source>
</evidence>
<feature type="transmembrane region" description="Helical" evidence="2">
    <location>
        <begin position="12"/>
        <end position="31"/>
    </location>
</feature>